<name>A0A0E9T5D0_ANGAN</name>
<protein>
    <submittedName>
        <fullName evidence="1">Uncharacterized protein</fullName>
    </submittedName>
</protein>
<accession>A0A0E9T5D0</accession>
<organism evidence="1">
    <name type="scientific">Anguilla anguilla</name>
    <name type="common">European freshwater eel</name>
    <name type="synonym">Muraena anguilla</name>
    <dbReference type="NCBI Taxonomy" id="7936"/>
    <lineage>
        <taxon>Eukaryota</taxon>
        <taxon>Metazoa</taxon>
        <taxon>Chordata</taxon>
        <taxon>Craniata</taxon>
        <taxon>Vertebrata</taxon>
        <taxon>Euteleostomi</taxon>
        <taxon>Actinopterygii</taxon>
        <taxon>Neopterygii</taxon>
        <taxon>Teleostei</taxon>
        <taxon>Anguilliformes</taxon>
        <taxon>Anguillidae</taxon>
        <taxon>Anguilla</taxon>
    </lineage>
</organism>
<evidence type="ECO:0000313" key="1">
    <source>
        <dbReference type="EMBL" id="JAH48200.1"/>
    </source>
</evidence>
<sequence>MKFGATDWDLVVQPKKITLRTEAPSERDFKKQRDKVAQLDLYYT</sequence>
<reference evidence="1" key="2">
    <citation type="journal article" date="2015" name="Fish Shellfish Immunol.">
        <title>Early steps in the European eel (Anguilla anguilla)-Vibrio vulnificus interaction in the gills: Role of the RtxA13 toxin.</title>
        <authorList>
            <person name="Callol A."/>
            <person name="Pajuelo D."/>
            <person name="Ebbesson L."/>
            <person name="Teles M."/>
            <person name="MacKenzie S."/>
            <person name="Amaro C."/>
        </authorList>
    </citation>
    <scope>NUCLEOTIDE SEQUENCE</scope>
</reference>
<proteinExistence type="predicted"/>
<reference evidence="1" key="1">
    <citation type="submission" date="2014-11" db="EMBL/GenBank/DDBJ databases">
        <authorList>
            <person name="Amaro Gonzalez C."/>
        </authorList>
    </citation>
    <scope>NUCLEOTIDE SEQUENCE</scope>
</reference>
<dbReference type="EMBL" id="GBXM01060377">
    <property type="protein sequence ID" value="JAH48200.1"/>
    <property type="molecule type" value="Transcribed_RNA"/>
</dbReference>
<dbReference type="AlphaFoldDB" id="A0A0E9T5D0"/>